<evidence type="ECO:0000313" key="1">
    <source>
        <dbReference type="EMBL" id="KAK1860132.1"/>
    </source>
</evidence>
<protein>
    <submittedName>
        <fullName evidence="1">Uncharacterized protein</fullName>
    </submittedName>
</protein>
<proteinExistence type="predicted"/>
<organism evidence="1 2">
    <name type="scientific">Pyropia yezoensis</name>
    <name type="common">Susabi-nori</name>
    <name type="synonym">Porphyra yezoensis</name>
    <dbReference type="NCBI Taxonomy" id="2788"/>
    <lineage>
        <taxon>Eukaryota</taxon>
        <taxon>Rhodophyta</taxon>
        <taxon>Bangiophyceae</taxon>
        <taxon>Bangiales</taxon>
        <taxon>Bangiaceae</taxon>
        <taxon>Pyropia</taxon>
    </lineage>
</organism>
<dbReference type="EMBL" id="CM020618">
    <property type="protein sequence ID" value="KAK1860132.1"/>
    <property type="molecule type" value="Genomic_DNA"/>
</dbReference>
<dbReference type="Proteomes" id="UP000798662">
    <property type="component" value="Chromosome 1"/>
</dbReference>
<name>A0ACC3BQF9_PYRYE</name>
<reference evidence="1" key="1">
    <citation type="submission" date="2019-11" db="EMBL/GenBank/DDBJ databases">
        <title>Nori genome reveals adaptations in red seaweeds to the harsh intertidal environment.</title>
        <authorList>
            <person name="Wang D."/>
            <person name="Mao Y."/>
        </authorList>
    </citation>
    <scope>NUCLEOTIDE SEQUENCE</scope>
    <source>
        <tissue evidence="1">Gametophyte</tissue>
    </source>
</reference>
<keyword evidence="2" id="KW-1185">Reference proteome</keyword>
<comment type="caution">
    <text evidence="1">The sequence shown here is derived from an EMBL/GenBank/DDBJ whole genome shotgun (WGS) entry which is preliminary data.</text>
</comment>
<evidence type="ECO:0000313" key="2">
    <source>
        <dbReference type="Proteomes" id="UP000798662"/>
    </source>
</evidence>
<accession>A0ACC3BQF9</accession>
<sequence length="420" mass="46532">MFREKYCMNLMGLNMDMSTNFDSMLQVVALLREKDCITLLEFSMDMSTIRATMGILERIKDIEAEMAKTQKNKATEFHLGLLKSKLAKLRSQLLEGPKTGGNSADKQFEVVKYGDARVALIGFPSVGKSTLLSTVTKTKSEAASYEFTTLTCIPGILEHKGATIQLLDLPGIIEGASQGKGRGRQVIAVARSADLVLLMLDATKSDVQRRLLEQELALVGIRINQSPPNVYYKPKKTGGVSFNATLPLTHLNAKLCIAILRDRAVHSADIIVREDVTVDQFLDVVEGNRQYIKCLYVYNKIDSVSLEEVDRLARQPNTVVVSCESRLNIDALIDRIWTTLALCRVYTKKRGAAPDFGDPLVLREGARVEDACRTIHRSLADASQVKYCLVWGASTKHNPQRVGFGHLLADEDVVQVVKTT</sequence>
<gene>
    <name evidence="1" type="ORF">I4F81_002721</name>
</gene>